<evidence type="ECO:0000313" key="3">
    <source>
        <dbReference type="Proteomes" id="UP001266305"/>
    </source>
</evidence>
<keyword evidence="3" id="KW-1185">Reference proteome</keyword>
<proteinExistence type="predicted"/>
<dbReference type="Proteomes" id="UP001266305">
    <property type="component" value="Unassembled WGS sequence"/>
</dbReference>
<accession>A0ABQ9VUU8</accession>
<gene>
    <name evidence="2" type="ORF">P7K49_007430</name>
</gene>
<evidence type="ECO:0000256" key="1">
    <source>
        <dbReference type="SAM" id="MobiDB-lite"/>
    </source>
</evidence>
<name>A0ABQ9VUU8_SAGOE</name>
<protein>
    <submittedName>
        <fullName evidence="2">Uncharacterized protein</fullName>
    </submittedName>
</protein>
<dbReference type="EMBL" id="JASSZA010000004">
    <property type="protein sequence ID" value="KAK2113164.1"/>
    <property type="molecule type" value="Genomic_DNA"/>
</dbReference>
<feature type="region of interest" description="Disordered" evidence="1">
    <location>
        <begin position="40"/>
        <end position="88"/>
    </location>
</feature>
<reference evidence="2 3" key="1">
    <citation type="submission" date="2023-05" db="EMBL/GenBank/DDBJ databases">
        <title>B98-5 Cell Line De Novo Hybrid Assembly: An Optical Mapping Approach.</title>
        <authorList>
            <person name="Kananen K."/>
            <person name="Auerbach J.A."/>
            <person name="Kautto E."/>
            <person name="Blachly J.S."/>
        </authorList>
    </citation>
    <scope>NUCLEOTIDE SEQUENCE [LARGE SCALE GENOMIC DNA]</scope>
    <source>
        <strain evidence="2">B95-8</strain>
        <tissue evidence="2">Cell line</tissue>
    </source>
</reference>
<organism evidence="2 3">
    <name type="scientific">Saguinus oedipus</name>
    <name type="common">Cotton-top tamarin</name>
    <name type="synonym">Oedipomidas oedipus</name>
    <dbReference type="NCBI Taxonomy" id="9490"/>
    <lineage>
        <taxon>Eukaryota</taxon>
        <taxon>Metazoa</taxon>
        <taxon>Chordata</taxon>
        <taxon>Craniata</taxon>
        <taxon>Vertebrata</taxon>
        <taxon>Euteleostomi</taxon>
        <taxon>Mammalia</taxon>
        <taxon>Eutheria</taxon>
        <taxon>Euarchontoglires</taxon>
        <taxon>Primates</taxon>
        <taxon>Haplorrhini</taxon>
        <taxon>Platyrrhini</taxon>
        <taxon>Cebidae</taxon>
        <taxon>Callitrichinae</taxon>
        <taxon>Saguinus</taxon>
    </lineage>
</organism>
<comment type="caution">
    <text evidence="2">The sequence shown here is derived from an EMBL/GenBank/DDBJ whole genome shotgun (WGS) entry which is preliminary data.</text>
</comment>
<sequence length="359" mass="38696">MGSWLPTAPQATAVAHSLVSGEVEPVPGQTRTEMREVAVPDEQLGSEQGLYSSSKEPARSAEAGLLPGLIRPLTAPRPRPRPHENAEAQGLQDGVGRTWLINSVSDGHLETSLNSSCMEMNGQQGAEPGYVTLASRTCCCEHLDGRKALRAVSAEVATAVVSSAPQSFGVYLGVAFPVSEPEVTPVDADYGFRFAQGLKSASVTWNIIPELCTQTKVNRVYAVCLFVCTLPGSKKMLCSGNVLTVHLAPSGTLGKPDLQSWRRGLGFQPFYPGNLDLICWLKREEKGFLSLLWCPNWGASVVPAAAAPVLCGCLPRVHRACFFAELEKELSRRPKKVCIVKVVGTRNLWKNIVVLCVNS</sequence>
<feature type="compositionally biased region" description="Polar residues" evidence="1">
    <location>
        <begin position="45"/>
        <end position="55"/>
    </location>
</feature>
<evidence type="ECO:0000313" key="2">
    <source>
        <dbReference type="EMBL" id="KAK2113164.1"/>
    </source>
</evidence>